<evidence type="ECO:0000259" key="11">
    <source>
        <dbReference type="Pfam" id="PF00712"/>
    </source>
</evidence>
<sequence length="366" mass="40584">MKFSIARESLSTPLQAIAGVVEKKQTMPVLSNILIQVSDDSVTLTGTNMEVELVCRIEDVTVGQTGQITVPAKKLSEIVRSLSEDFAVELWTEGDRLTLKSGNSTFTLATLPAEHFPNVEEETSEYVVKVEQSELKNMISSAAFAMAQQDVRYYLNGMLLESDQDVIRLVATDGHRLAMASNKIPTGVTEHKQVIIPRKGVLELARLLGEDGYVELVISDSHIRSRIGAYTFTSKLIEGKFPDYNRVIPRGGDKTIMADPAMLKSALLRAGILSHENIRGIRLHLSTNLLKVTANNPEHEQAEDYVEVDYQGDELQIGFNVGYLIDVMNNIDDERIKIILSNPNSSALIEPVNKADVLYVIMPMRL</sequence>
<name>A0A1Y0I138_9GAMM</name>
<evidence type="ECO:0000256" key="6">
    <source>
        <dbReference type="ARBA" id="ARBA00022695"/>
    </source>
</evidence>
<evidence type="ECO:0000256" key="9">
    <source>
        <dbReference type="ARBA" id="ARBA00023125"/>
    </source>
</evidence>
<dbReference type="Pfam" id="PF00712">
    <property type="entry name" value="DNA_pol3_beta"/>
    <property type="match status" value="1"/>
</dbReference>
<evidence type="ECO:0000256" key="10">
    <source>
        <dbReference type="PIRNR" id="PIRNR000804"/>
    </source>
</evidence>
<dbReference type="EMBL" id="CP021425">
    <property type="protein sequence ID" value="ARU54111.1"/>
    <property type="molecule type" value="Genomic_DNA"/>
</dbReference>
<keyword evidence="4 10" id="KW-0963">Cytoplasm</keyword>
<dbReference type="GO" id="GO:0008408">
    <property type="term" value="F:3'-5' exonuclease activity"/>
    <property type="evidence" value="ECO:0007669"/>
    <property type="project" value="InterPro"/>
</dbReference>
<organism evidence="14 15">
    <name type="scientific">Oleiphilus messinensis</name>
    <dbReference type="NCBI Taxonomy" id="141451"/>
    <lineage>
        <taxon>Bacteria</taxon>
        <taxon>Pseudomonadati</taxon>
        <taxon>Pseudomonadota</taxon>
        <taxon>Gammaproteobacteria</taxon>
        <taxon>Oceanospirillales</taxon>
        <taxon>Oleiphilaceae</taxon>
        <taxon>Oleiphilus</taxon>
    </lineage>
</organism>
<keyword evidence="9" id="KW-0238">DNA-binding</keyword>
<comment type="function">
    <text evidence="10">Confers DNA tethering and processivity to DNA polymerases and other proteins. Acts as a clamp, forming a ring around DNA (a reaction catalyzed by the clamp-loading complex) which diffuses in an ATP-independent manner freely and bidirectionally along dsDNA. Initially characterized for its ability to contact the catalytic subunit of DNA polymerase III (Pol III), a complex, multichain enzyme responsible for most of the replicative synthesis in bacteria; Pol III exhibits 3'-5' exonuclease proofreading activity. The beta chain is required for initiation of replication as well as for processivity of DNA replication.</text>
</comment>
<dbReference type="GO" id="GO:0009360">
    <property type="term" value="C:DNA polymerase III complex"/>
    <property type="evidence" value="ECO:0007669"/>
    <property type="project" value="InterPro"/>
</dbReference>
<evidence type="ECO:0000313" key="14">
    <source>
        <dbReference type="EMBL" id="ARU54111.1"/>
    </source>
</evidence>
<evidence type="ECO:0000256" key="8">
    <source>
        <dbReference type="ARBA" id="ARBA00022932"/>
    </source>
</evidence>
<dbReference type="OrthoDB" id="8421503at2"/>
<accession>A0A1Y0I138</accession>
<keyword evidence="15" id="KW-1185">Reference proteome</keyword>
<dbReference type="Proteomes" id="UP000196027">
    <property type="component" value="Chromosome"/>
</dbReference>
<dbReference type="SMART" id="SM00480">
    <property type="entry name" value="POL3Bc"/>
    <property type="match status" value="1"/>
</dbReference>
<gene>
    <name evidence="14" type="primary">dnaN</name>
    <name evidence="14" type="ORF">OLMES_0002</name>
</gene>
<dbReference type="RefSeq" id="WP_087459347.1">
    <property type="nucleotide sequence ID" value="NZ_CP021425.1"/>
</dbReference>
<comment type="similarity">
    <text evidence="2 10">Belongs to the beta sliding clamp family.</text>
</comment>
<dbReference type="Pfam" id="PF02767">
    <property type="entry name" value="DNA_pol3_beta_2"/>
    <property type="match status" value="1"/>
</dbReference>
<evidence type="ECO:0000256" key="5">
    <source>
        <dbReference type="ARBA" id="ARBA00022679"/>
    </source>
</evidence>
<keyword evidence="7 10" id="KW-0235">DNA replication</keyword>
<dbReference type="InterPro" id="IPR001001">
    <property type="entry name" value="DNA_polIII_beta"/>
</dbReference>
<keyword evidence="8 10" id="KW-0239">DNA-directed DNA polymerase</keyword>
<reference evidence="14 15" key="1">
    <citation type="submission" date="2017-05" db="EMBL/GenBank/DDBJ databases">
        <title>Genomic insights into alkan degradation activity of Oleiphilus messinensis.</title>
        <authorList>
            <person name="Kozyavkin S.A."/>
            <person name="Slesarev A.I."/>
            <person name="Golyshin P.N."/>
            <person name="Korzhenkov A."/>
            <person name="Golyshina O.N."/>
            <person name="Toshchakov S.V."/>
        </authorList>
    </citation>
    <scope>NUCLEOTIDE SEQUENCE [LARGE SCALE GENOMIC DNA]</scope>
    <source>
        <strain evidence="14 15">ME102</strain>
    </source>
</reference>
<keyword evidence="5 10" id="KW-0808">Transferase</keyword>
<feature type="domain" description="DNA polymerase III beta sliding clamp central" evidence="12">
    <location>
        <begin position="130"/>
        <end position="243"/>
    </location>
</feature>
<dbReference type="PANTHER" id="PTHR30478">
    <property type="entry name" value="DNA POLYMERASE III SUBUNIT BETA"/>
    <property type="match status" value="1"/>
</dbReference>
<dbReference type="GO" id="GO:0003887">
    <property type="term" value="F:DNA-directed DNA polymerase activity"/>
    <property type="evidence" value="ECO:0007669"/>
    <property type="project" value="UniProtKB-UniRule"/>
</dbReference>
<proteinExistence type="inferred from homology"/>
<protein>
    <recommendedName>
        <fullName evidence="3 10">Beta sliding clamp</fullName>
    </recommendedName>
</protein>
<dbReference type="AlphaFoldDB" id="A0A1Y0I138"/>
<dbReference type="Gene3D" id="3.10.150.10">
    <property type="entry name" value="DNA Polymerase III, subunit A, domain 2"/>
    <property type="match status" value="1"/>
</dbReference>
<keyword evidence="6 10" id="KW-0548">Nucleotidyltransferase</keyword>
<dbReference type="KEGG" id="ome:OLMES_0002"/>
<comment type="subunit">
    <text evidence="10">Forms a ring-shaped head-to-tail homodimer around DNA.</text>
</comment>
<dbReference type="PANTHER" id="PTHR30478:SF0">
    <property type="entry name" value="BETA SLIDING CLAMP"/>
    <property type="match status" value="1"/>
</dbReference>
<feature type="domain" description="DNA polymerase III beta sliding clamp C-terminal" evidence="13">
    <location>
        <begin position="246"/>
        <end position="365"/>
    </location>
</feature>
<dbReference type="CDD" id="cd00140">
    <property type="entry name" value="beta_clamp"/>
    <property type="match status" value="1"/>
</dbReference>
<dbReference type="InterPro" id="IPR022635">
    <property type="entry name" value="DNA_polIII_beta_C"/>
</dbReference>
<dbReference type="Pfam" id="PF02768">
    <property type="entry name" value="DNA_pol3_beta_3"/>
    <property type="match status" value="1"/>
</dbReference>
<dbReference type="GO" id="GO:0006271">
    <property type="term" value="P:DNA strand elongation involved in DNA replication"/>
    <property type="evidence" value="ECO:0007669"/>
    <property type="project" value="TreeGrafter"/>
</dbReference>
<evidence type="ECO:0000313" key="15">
    <source>
        <dbReference type="Proteomes" id="UP000196027"/>
    </source>
</evidence>
<dbReference type="InterPro" id="IPR046938">
    <property type="entry name" value="DNA_clamp_sf"/>
</dbReference>
<evidence type="ECO:0000256" key="3">
    <source>
        <dbReference type="ARBA" id="ARBA00021035"/>
    </source>
</evidence>
<evidence type="ECO:0000259" key="12">
    <source>
        <dbReference type="Pfam" id="PF02767"/>
    </source>
</evidence>
<dbReference type="GO" id="GO:0003677">
    <property type="term" value="F:DNA binding"/>
    <property type="evidence" value="ECO:0007669"/>
    <property type="project" value="UniProtKB-UniRule"/>
</dbReference>
<dbReference type="NCBIfam" id="TIGR00663">
    <property type="entry name" value="dnan"/>
    <property type="match status" value="1"/>
</dbReference>
<evidence type="ECO:0000259" key="13">
    <source>
        <dbReference type="Pfam" id="PF02768"/>
    </source>
</evidence>
<dbReference type="SUPFAM" id="SSF55979">
    <property type="entry name" value="DNA clamp"/>
    <property type="match status" value="3"/>
</dbReference>
<comment type="subcellular location">
    <subcellularLocation>
        <location evidence="1 10">Cytoplasm</location>
    </subcellularLocation>
</comment>
<evidence type="ECO:0000256" key="2">
    <source>
        <dbReference type="ARBA" id="ARBA00010752"/>
    </source>
</evidence>
<dbReference type="Gene3D" id="3.70.10.10">
    <property type="match status" value="1"/>
</dbReference>
<evidence type="ECO:0000256" key="4">
    <source>
        <dbReference type="ARBA" id="ARBA00022490"/>
    </source>
</evidence>
<evidence type="ECO:0000256" key="1">
    <source>
        <dbReference type="ARBA" id="ARBA00004496"/>
    </source>
</evidence>
<dbReference type="PIRSF" id="PIRSF000804">
    <property type="entry name" value="DNA_pol_III_b"/>
    <property type="match status" value="1"/>
</dbReference>
<evidence type="ECO:0000256" key="7">
    <source>
        <dbReference type="ARBA" id="ARBA00022705"/>
    </source>
</evidence>
<dbReference type="InterPro" id="IPR022634">
    <property type="entry name" value="DNA_polIII_beta_N"/>
</dbReference>
<feature type="domain" description="DNA polymerase III beta sliding clamp N-terminal" evidence="11">
    <location>
        <begin position="1"/>
        <end position="119"/>
    </location>
</feature>
<dbReference type="GO" id="GO:0005737">
    <property type="term" value="C:cytoplasm"/>
    <property type="evidence" value="ECO:0007669"/>
    <property type="project" value="UniProtKB-SubCell"/>
</dbReference>
<dbReference type="InterPro" id="IPR022637">
    <property type="entry name" value="DNA_polIII_beta_cen"/>
</dbReference>